<feature type="domain" description="Remorin C-terminal" evidence="4">
    <location>
        <begin position="473"/>
        <end position="573"/>
    </location>
</feature>
<feature type="region of interest" description="Disordered" evidence="3">
    <location>
        <begin position="1"/>
        <end position="62"/>
    </location>
</feature>
<feature type="compositionally biased region" description="Polar residues" evidence="3">
    <location>
        <begin position="33"/>
        <end position="43"/>
    </location>
</feature>
<comment type="similarity">
    <text evidence="1">Belongs to the remorin family.</text>
</comment>
<proteinExistence type="inferred from homology"/>
<name>A0AA38FKE2_TAXCH</name>
<keyword evidence="6" id="KW-1185">Reference proteome</keyword>
<dbReference type="PANTHER" id="PTHR31471">
    <property type="entry name" value="OS02G0116800 PROTEIN"/>
    <property type="match status" value="1"/>
</dbReference>
<dbReference type="AlphaFoldDB" id="A0AA38FKE2"/>
<evidence type="ECO:0000256" key="3">
    <source>
        <dbReference type="SAM" id="MobiDB-lite"/>
    </source>
</evidence>
<evidence type="ECO:0000313" key="6">
    <source>
        <dbReference type="Proteomes" id="UP000824469"/>
    </source>
</evidence>
<dbReference type="Pfam" id="PF03763">
    <property type="entry name" value="Remorin_C"/>
    <property type="match status" value="1"/>
</dbReference>
<protein>
    <recommendedName>
        <fullName evidence="4">Remorin C-terminal domain-containing protein</fullName>
    </recommendedName>
</protein>
<feature type="compositionally biased region" description="Basic and acidic residues" evidence="3">
    <location>
        <begin position="1"/>
        <end position="25"/>
    </location>
</feature>
<dbReference type="PANTHER" id="PTHR31471:SF3">
    <property type="entry name" value="OS11G0616300 PROTEIN"/>
    <property type="match status" value="1"/>
</dbReference>
<organism evidence="5 6">
    <name type="scientific">Taxus chinensis</name>
    <name type="common">Chinese yew</name>
    <name type="synonym">Taxus wallichiana var. chinensis</name>
    <dbReference type="NCBI Taxonomy" id="29808"/>
    <lineage>
        <taxon>Eukaryota</taxon>
        <taxon>Viridiplantae</taxon>
        <taxon>Streptophyta</taxon>
        <taxon>Embryophyta</taxon>
        <taxon>Tracheophyta</taxon>
        <taxon>Spermatophyta</taxon>
        <taxon>Pinopsida</taxon>
        <taxon>Pinidae</taxon>
        <taxon>Conifers II</taxon>
        <taxon>Cupressales</taxon>
        <taxon>Taxaceae</taxon>
        <taxon>Taxus</taxon>
    </lineage>
</organism>
<evidence type="ECO:0000256" key="1">
    <source>
        <dbReference type="ARBA" id="ARBA00005711"/>
    </source>
</evidence>
<comment type="caution">
    <text evidence="5">The sequence shown here is derived from an EMBL/GenBank/DDBJ whole genome shotgun (WGS) entry which is preliminary data.</text>
</comment>
<dbReference type="Proteomes" id="UP000824469">
    <property type="component" value="Unassembled WGS sequence"/>
</dbReference>
<evidence type="ECO:0000313" key="5">
    <source>
        <dbReference type="EMBL" id="KAH9305652.1"/>
    </source>
</evidence>
<dbReference type="EMBL" id="JAHRHJ020000008">
    <property type="protein sequence ID" value="KAH9305652.1"/>
    <property type="molecule type" value="Genomic_DNA"/>
</dbReference>
<keyword evidence="2" id="KW-0175">Coiled coil</keyword>
<gene>
    <name evidence="5" type="ORF">KI387_010056</name>
</gene>
<reference evidence="5 6" key="1">
    <citation type="journal article" date="2021" name="Nat. Plants">
        <title>The Taxus genome provides insights into paclitaxel biosynthesis.</title>
        <authorList>
            <person name="Xiong X."/>
            <person name="Gou J."/>
            <person name="Liao Q."/>
            <person name="Li Y."/>
            <person name="Zhou Q."/>
            <person name="Bi G."/>
            <person name="Li C."/>
            <person name="Du R."/>
            <person name="Wang X."/>
            <person name="Sun T."/>
            <person name="Guo L."/>
            <person name="Liang H."/>
            <person name="Lu P."/>
            <person name="Wu Y."/>
            <person name="Zhang Z."/>
            <person name="Ro D.K."/>
            <person name="Shang Y."/>
            <person name="Huang S."/>
            <person name="Yan J."/>
        </authorList>
    </citation>
    <scope>NUCLEOTIDE SEQUENCE [LARGE SCALE GENOMIC DNA]</scope>
    <source>
        <strain evidence="5">Ta-2019</strain>
    </source>
</reference>
<evidence type="ECO:0000256" key="2">
    <source>
        <dbReference type="SAM" id="Coils"/>
    </source>
</evidence>
<dbReference type="OMA" id="HSSCGCF"/>
<evidence type="ECO:0000259" key="4">
    <source>
        <dbReference type="Pfam" id="PF03763"/>
    </source>
</evidence>
<feature type="region of interest" description="Disordered" evidence="3">
    <location>
        <begin position="374"/>
        <end position="403"/>
    </location>
</feature>
<sequence>MAEERKHTVLDGKSDGLSSKSRDISPKSVINPPFTSLPSSASESMDHRVSDKPSPQLELPVERKKYGSENAHPVDPLCKINLKETSDFLKSLPMSKEKNGGSMNPLLGADNLASRANTELKGHKRREGLRHSVPPRLDCPGTPSRFIFGAAENPLPVKYMVGGFTRRPFPSKWDDAEKWLINSSSSFDNSPCNNIVRDLNTGNNPVGSFHELHAKEIRQNQIFSHKAATGDDKLIAGTGDRSKEERYLAGSLAMGDVSSRVSSSVLSTDRRISISSSFGSGSSEHGAFASFPSDVYMKGGLFCSTVGLVYIEWPWPVNKSNKFTDKVETAPKYRSQEPGLEHRHGKHERIPSMKDAGTEVAPAVQHRDMGTEMTPLASSRTSRCHTPVKNASPVRHNTPSSHSGLVNAAGIDIGELEKCHFAKLELQGLPSGIQFTSVDKSVSNWSSREEEEEEVSKSLRHFDMGDCKRSILEARATAWEEIERSKAYTRYQREEARIEAWVNLQSAKAESESRKLEVKIEKMRSNLEEKLMKKMTGAHKRAEEWRAAAKAQHTEQLLRTAERADRMKKEGTFSLYTLPTCNGCFSSCRS</sequence>
<dbReference type="InterPro" id="IPR005516">
    <property type="entry name" value="Remorin_C"/>
</dbReference>
<feature type="coiled-coil region" evidence="2">
    <location>
        <begin position="506"/>
        <end position="570"/>
    </location>
</feature>
<accession>A0AA38FKE2</accession>